<dbReference type="PANTHER" id="PTHR43718:SF2">
    <property type="entry name" value="LON PROTEASE HOMOLOG, MITOCHONDRIAL"/>
    <property type="match status" value="1"/>
</dbReference>
<dbReference type="InterPro" id="IPR027417">
    <property type="entry name" value="P-loop_NTPase"/>
</dbReference>
<feature type="region of interest" description="Disordered" evidence="1">
    <location>
        <begin position="1"/>
        <end position="276"/>
    </location>
</feature>
<dbReference type="EMBL" id="MN740755">
    <property type="protein sequence ID" value="QHU10390.1"/>
    <property type="molecule type" value="Genomic_DNA"/>
</dbReference>
<evidence type="ECO:0000313" key="3">
    <source>
        <dbReference type="EMBL" id="QHU10390.1"/>
    </source>
</evidence>
<dbReference type="GO" id="GO:0004252">
    <property type="term" value="F:serine-type endopeptidase activity"/>
    <property type="evidence" value="ECO:0007669"/>
    <property type="project" value="InterPro"/>
</dbReference>
<dbReference type="PANTHER" id="PTHR43718">
    <property type="entry name" value="LON PROTEASE"/>
    <property type="match status" value="1"/>
</dbReference>
<feature type="domain" description="ATPase AAA-type core" evidence="2">
    <location>
        <begin position="485"/>
        <end position="625"/>
    </location>
</feature>
<dbReference type="GO" id="GO:0005759">
    <property type="term" value="C:mitochondrial matrix"/>
    <property type="evidence" value="ECO:0007669"/>
    <property type="project" value="TreeGrafter"/>
</dbReference>
<dbReference type="Gene3D" id="1.10.8.60">
    <property type="match status" value="1"/>
</dbReference>
<dbReference type="GO" id="GO:0004176">
    <property type="term" value="F:ATP-dependent peptidase activity"/>
    <property type="evidence" value="ECO:0007669"/>
    <property type="project" value="InterPro"/>
</dbReference>
<dbReference type="Gene3D" id="3.40.50.300">
    <property type="entry name" value="P-loop containing nucleotide triphosphate hydrolases"/>
    <property type="match status" value="1"/>
</dbReference>
<dbReference type="GO" id="GO:0006515">
    <property type="term" value="P:protein quality control for misfolded or incompletely synthesized proteins"/>
    <property type="evidence" value="ECO:0007669"/>
    <property type="project" value="TreeGrafter"/>
</dbReference>
<sequence length="744" mass="85810">MGPKLNKKNDKNKRLRKNKPDSDSESSCSESEETIYETLSETDSTYTPPKKTKKSKRVIEESTVSEESEEVVESSEEEEEAFDQKKFRKTLSKLFPSKYISKKVSKEKEESKPEKKKKQKETKEPKSPKNDKKKSKVESESEDEEYESESIMSESDGSDEVDSDDEGSRKKKGKNEVNIVFSITGGSRGGDEYEEDYEDYEDELDEDTEDEECNSEDEETFMKETYEKIEMPKEPVETPAKSKKFKKAKTEEYEKSSKSEKSEKSKTESEEEADVQTEYVELQELRKQLTEKLHKRPNSKILKNAIAECKEAIRELVKTTRSKNTKSYYKLVHKDRERTDEMDYFKKHLSNKEQMRIMKEMKEINNHIHIEKPYRLALLQANIPAKYKAVAMQKLNVLKMMDPGDNEYYKIKNWVDTFMKVPFNVQKSLSVSITDGVEACHNFMGNAKQILDNCVYGLDDAKMQIMQMVGQWISNPSAMGTAIAIKGPPGTGKTSLVKEGISKILGREFAFIALGGTGDSSFLEGHSYTYEGSSWGKIVQILVDSKCMNPVIYFDELDKISETPRGEEIVGILTHLTDTSQNNEFHDKYFSEISFDLSKCLFIFSYNDESRVNPILKDRMYRIQTKGYEAKDKVIIAKNYMLPKIREQVAFQEGDVIIPDDVIQYIANSQPLTKGESGVRNLKRCLEIIHTKLNLFRLMKPGDNMFMKDIDIEVKFPFTVTRQLVDKFVKNDEPQNQSFLAMYT</sequence>
<organism evidence="3">
    <name type="scientific">viral metagenome</name>
    <dbReference type="NCBI Taxonomy" id="1070528"/>
    <lineage>
        <taxon>unclassified sequences</taxon>
        <taxon>metagenomes</taxon>
        <taxon>organismal metagenomes</taxon>
    </lineage>
</organism>
<dbReference type="InterPro" id="IPR027065">
    <property type="entry name" value="Lon_Prtase"/>
</dbReference>
<dbReference type="GO" id="GO:0051131">
    <property type="term" value="P:chaperone-mediated protein complex assembly"/>
    <property type="evidence" value="ECO:0007669"/>
    <property type="project" value="TreeGrafter"/>
</dbReference>
<dbReference type="GO" id="GO:0016887">
    <property type="term" value="F:ATP hydrolysis activity"/>
    <property type="evidence" value="ECO:0007669"/>
    <property type="project" value="InterPro"/>
</dbReference>
<reference evidence="3" key="1">
    <citation type="journal article" date="2020" name="Nature">
        <title>Giant virus diversity and host interactions through global metagenomics.</title>
        <authorList>
            <person name="Schulz F."/>
            <person name="Roux S."/>
            <person name="Paez-Espino D."/>
            <person name="Jungbluth S."/>
            <person name="Walsh D.A."/>
            <person name="Denef V.J."/>
            <person name="McMahon K.D."/>
            <person name="Konstantinidis K.T."/>
            <person name="Eloe-Fadrosh E.A."/>
            <person name="Kyrpides N.C."/>
            <person name="Woyke T."/>
        </authorList>
    </citation>
    <scope>NUCLEOTIDE SEQUENCE</scope>
    <source>
        <strain evidence="3">GVMAG-S-1101164-67</strain>
    </source>
</reference>
<feature type="compositionally biased region" description="Basic and acidic residues" evidence="1">
    <location>
        <begin position="248"/>
        <end position="268"/>
    </location>
</feature>
<dbReference type="InterPro" id="IPR003959">
    <property type="entry name" value="ATPase_AAA_core"/>
</dbReference>
<dbReference type="GO" id="GO:0005524">
    <property type="term" value="F:ATP binding"/>
    <property type="evidence" value="ECO:0007669"/>
    <property type="project" value="InterPro"/>
</dbReference>
<feature type="compositionally biased region" description="Basic and acidic residues" evidence="1">
    <location>
        <begin position="104"/>
        <end position="113"/>
    </location>
</feature>
<dbReference type="Pfam" id="PF00004">
    <property type="entry name" value="AAA"/>
    <property type="match status" value="1"/>
</dbReference>
<proteinExistence type="predicted"/>
<feature type="compositionally biased region" description="Acidic residues" evidence="1">
    <location>
        <begin position="156"/>
        <end position="165"/>
    </location>
</feature>
<dbReference type="GO" id="GO:0003697">
    <property type="term" value="F:single-stranded DNA binding"/>
    <property type="evidence" value="ECO:0007669"/>
    <property type="project" value="TreeGrafter"/>
</dbReference>
<feature type="compositionally biased region" description="Basic and acidic residues" evidence="1">
    <location>
        <begin position="220"/>
        <end position="236"/>
    </location>
</feature>
<protein>
    <recommendedName>
        <fullName evidence="2">ATPase AAA-type core domain-containing protein</fullName>
    </recommendedName>
</protein>
<feature type="compositionally biased region" description="Acidic residues" evidence="1">
    <location>
        <begin position="192"/>
        <end position="219"/>
    </location>
</feature>
<dbReference type="AlphaFoldDB" id="A0A6C0K0B9"/>
<accession>A0A6C0K0B9</accession>
<evidence type="ECO:0000256" key="1">
    <source>
        <dbReference type="SAM" id="MobiDB-lite"/>
    </source>
</evidence>
<name>A0A6C0K0B9_9ZZZZ</name>
<dbReference type="GO" id="GO:0007005">
    <property type="term" value="P:mitochondrion organization"/>
    <property type="evidence" value="ECO:0007669"/>
    <property type="project" value="TreeGrafter"/>
</dbReference>
<dbReference type="SUPFAM" id="SSF52540">
    <property type="entry name" value="P-loop containing nucleoside triphosphate hydrolases"/>
    <property type="match status" value="1"/>
</dbReference>
<feature type="compositionally biased region" description="Basic and acidic residues" evidence="1">
    <location>
        <begin position="121"/>
        <end position="130"/>
    </location>
</feature>
<feature type="compositionally biased region" description="Acidic residues" evidence="1">
    <location>
        <begin position="63"/>
        <end position="81"/>
    </location>
</feature>
<evidence type="ECO:0000259" key="2">
    <source>
        <dbReference type="Pfam" id="PF00004"/>
    </source>
</evidence>